<comment type="catalytic activity">
    <reaction evidence="1">
        <text>[protein]-peptidylproline (omega=180) = [protein]-peptidylproline (omega=0)</text>
        <dbReference type="Rhea" id="RHEA:16237"/>
        <dbReference type="Rhea" id="RHEA-COMP:10747"/>
        <dbReference type="Rhea" id="RHEA-COMP:10748"/>
        <dbReference type="ChEBI" id="CHEBI:83833"/>
        <dbReference type="ChEBI" id="CHEBI:83834"/>
        <dbReference type="EC" id="5.2.1.8"/>
    </reaction>
</comment>
<dbReference type="InterPro" id="IPR027304">
    <property type="entry name" value="Trigger_fact/SurA_dom_sf"/>
</dbReference>
<gene>
    <name evidence="10" type="ORF">FDP25_04490</name>
</gene>
<dbReference type="InterPro" id="IPR023058">
    <property type="entry name" value="PPIase_PpiC_CS"/>
</dbReference>
<evidence type="ECO:0000256" key="4">
    <source>
        <dbReference type="ARBA" id="ARBA00018370"/>
    </source>
</evidence>
<dbReference type="SUPFAM" id="SSF109998">
    <property type="entry name" value="Triger factor/SurA peptide-binding domain-like"/>
    <property type="match status" value="1"/>
</dbReference>
<dbReference type="InterPro" id="IPR000297">
    <property type="entry name" value="PPIase_PpiC"/>
</dbReference>
<dbReference type="PROSITE" id="PS01096">
    <property type="entry name" value="PPIC_PPIASE_1"/>
    <property type="match status" value="1"/>
</dbReference>
<dbReference type="PANTHER" id="PTHR47245:SF2">
    <property type="entry name" value="PEPTIDYL-PROLYL CIS-TRANS ISOMERASE HP_0175-RELATED"/>
    <property type="match status" value="1"/>
</dbReference>
<dbReference type="InterPro" id="IPR050245">
    <property type="entry name" value="PrsA_foldase"/>
</dbReference>
<proteinExistence type="inferred from homology"/>
<dbReference type="AlphaFoldDB" id="A0A844CMJ0"/>
<dbReference type="SUPFAM" id="SSF54534">
    <property type="entry name" value="FKBP-like"/>
    <property type="match status" value="1"/>
</dbReference>
<organism evidence="10 11">
    <name type="scientific">Roseovarius bejariae</name>
    <dbReference type="NCBI Taxonomy" id="2576383"/>
    <lineage>
        <taxon>Bacteria</taxon>
        <taxon>Pseudomonadati</taxon>
        <taxon>Pseudomonadota</taxon>
        <taxon>Alphaproteobacteria</taxon>
        <taxon>Rhodobacterales</taxon>
        <taxon>Roseobacteraceae</taxon>
        <taxon>Roseovarius</taxon>
    </lineage>
</organism>
<evidence type="ECO:0000256" key="5">
    <source>
        <dbReference type="ARBA" id="ARBA00023110"/>
    </source>
</evidence>
<dbReference type="RefSeq" id="WP_154149334.1">
    <property type="nucleotide sequence ID" value="NZ_SZWE01000001.1"/>
</dbReference>
<keyword evidence="5 8" id="KW-0697">Rotamase</keyword>
<feature type="domain" description="PpiC" evidence="9">
    <location>
        <begin position="113"/>
        <end position="215"/>
    </location>
</feature>
<dbReference type="Proteomes" id="UP000564704">
    <property type="component" value="Unassembled WGS sequence"/>
</dbReference>
<accession>A0A844CMJ0</accession>
<dbReference type="PANTHER" id="PTHR47245">
    <property type="entry name" value="PEPTIDYLPROLYL ISOMERASE"/>
    <property type="match status" value="1"/>
</dbReference>
<keyword evidence="8" id="KW-0413">Isomerase</keyword>
<dbReference type="OrthoDB" id="196786at2"/>
<evidence type="ECO:0000256" key="6">
    <source>
        <dbReference type="ARBA" id="ARBA00030642"/>
    </source>
</evidence>
<evidence type="ECO:0000259" key="9">
    <source>
        <dbReference type="PROSITE" id="PS50198"/>
    </source>
</evidence>
<evidence type="ECO:0000256" key="7">
    <source>
        <dbReference type="ARBA" id="ARBA00031484"/>
    </source>
</evidence>
<protein>
    <recommendedName>
        <fullName evidence="4">Parvulin-like PPIase</fullName>
        <ecNumber evidence="3">5.2.1.8</ecNumber>
    </recommendedName>
    <alternativeName>
        <fullName evidence="6">Peptidyl-prolyl cis-trans isomerase plp</fullName>
    </alternativeName>
    <alternativeName>
        <fullName evidence="7">Rotamase plp</fullName>
    </alternativeName>
</protein>
<evidence type="ECO:0000256" key="8">
    <source>
        <dbReference type="PROSITE-ProRule" id="PRU00278"/>
    </source>
</evidence>
<dbReference type="EC" id="5.2.1.8" evidence="3"/>
<evidence type="ECO:0000256" key="3">
    <source>
        <dbReference type="ARBA" id="ARBA00013194"/>
    </source>
</evidence>
<evidence type="ECO:0000256" key="2">
    <source>
        <dbReference type="ARBA" id="ARBA00007656"/>
    </source>
</evidence>
<dbReference type="PROSITE" id="PS50198">
    <property type="entry name" value="PPIC_PPIASE_2"/>
    <property type="match status" value="1"/>
</dbReference>
<dbReference type="Pfam" id="PF00639">
    <property type="entry name" value="Rotamase"/>
    <property type="match status" value="1"/>
</dbReference>
<sequence length="266" mass="28777">MANPLFPDIVVNGTTLSAASIAAEAQNHPAPQGKPGLAWRRAARALAIRQLLLEQADRLEIAAAPRELAPGKLETDDEARIREVLEQVIDPAPVTEADLHALYDRDPGRYRAPTLYQPAHILFAVPAGDDAQRAAARQQADEVLSQLHENPRRFGDLAAKHSACSSRDVGGQLGQLSSGDTVPEFEAAMDAAPVGEVHDSPVETRYGLHILRMDARAEGDVLPFEAVRGRLREACEKANWARAAHVYVTGLLDEARISGMDLQQVA</sequence>
<dbReference type="EMBL" id="SZWE01000001">
    <property type="protein sequence ID" value="MRU14685.1"/>
    <property type="molecule type" value="Genomic_DNA"/>
</dbReference>
<name>A0A844CMJ0_9RHOB</name>
<dbReference type="Gene3D" id="3.10.50.40">
    <property type="match status" value="1"/>
</dbReference>
<dbReference type="InterPro" id="IPR046357">
    <property type="entry name" value="PPIase_dom_sf"/>
</dbReference>
<keyword evidence="11" id="KW-1185">Reference proteome</keyword>
<reference evidence="10 11" key="1">
    <citation type="submission" date="2019-05" db="EMBL/GenBank/DDBJ databases">
        <title>Roseovarius bejariae sp. nov., a moderately halophylic bacterium isolated from a saline soil in Rambla Salada (Murcia).</title>
        <authorList>
            <person name="Castro D.J."/>
            <person name="Gomez-Altuve A."/>
            <person name="Reina J.C."/>
            <person name="Rodriguez M."/>
            <person name="Sampedro I."/>
            <person name="Llamas I."/>
            <person name="Martinez-Checa F."/>
        </authorList>
    </citation>
    <scope>NUCLEOTIDE SEQUENCE [LARGE SCALE GENOMIC DNA]</scope>
    <source>
        <strain evidence="10 11">A21</strain>
    </source>
</reference>
<evidence type="ECO:0000313" key="11">
    <source>
        <dbReference type="Proteomes" id="UP000564704"/>
    </source>
</evidence>
<evidence type="ECO:0000256" key="1">
    <source>
        <dbReference type="ARBA" id="ARBA00000971"/>
    </source>
</evidence>
<evidence type="ECO:0000313" key="10">
    <source>
        <dbReference type="EMBL" id="MRU14685.1"/>
    </source>
</evidence>
<comment type="caution">
    <text evidence="10">The sequence shown here is derived from an EMBL/GenBank/DDBJ whole genome shotgun (WGS) entry which is preliminary data.</text>
</comment>
<dbReference type="GO" id="GO:0003755">
    <property type="term" value="F:peptidyl-prolyl cis-trans isomerase activity"/>
    <property type="evidence" value="ECO:0007669"/>
    <property type="project" value="UniProtKB-KW"/>
</dbReference>
<comment type="similarity">
    <text evidence="2">Belongs to the PpiC/parvulin rotamase family.</text>
</comment>